<dbReference type="Pfam" id="PF13500">
    <property type="entry name" value="AAA_26"/>
    <property type="match status" value="1"/>
</dbReference>
<dbReference type="InterPro" id="IPR004614">
    <property type="entry name" value="P_AcTrfase"/>
</dbReference>
<evidence type="ECO:0000259" key="14">
    <source>
        <dbReference type="Pfam" id="PF07085"/>
    </source>
</evidence>
<comment type="pathway">
    <text evidence="2 12">Metabolic intermediate biosynthesis; acetyl-CoA biosynthesis; acetyl-CoA from acetate: step 2/2.</text>
</comment>
<evidence type="ECO:0000256" key="2">
    <source>
        <dbReference type="ARBA" id="ARBA00004989"/>
    </source>
</evidence>
<evidence type="ECO:0000256" key="5">
    <source>
        <dbReference type="ARBA" id="ARBA00011643"/>
    </source>
</evidence>
<evidence type="ECO:0000256" key="12">
    <source>
        <dbReference type="PIRNR" id="PIRNR006107"/>
    </source>
</evidence>
<dbReference type="InterPro" id="IPR002505">
    <property type="entry name" value="PTA_PTB"/>
</dbReference>
<accession>A0A451DKC1</accession>
<name>A0A451DKC1_9GAMM</name>
<dbReference type="Gene3D" id="3.40.50.10750">
    <property type="entry name" value="Isocitrate/Isopropylmalate dehydrogenase-like"/>
    <property type="match status" value="1"/>
</dbReference>
<dbReference type="InterPro" id="IPR050500">
    <property type="entry name" value="Phos_Acetyltrans/Butyryltrans"/>
</dbReference>
<dbReference type="GO" id="GO:0006085">
    <property type="term" value="P:acetyl-CoA biosynthetic process"/>
    <property type="evidence" value="ECO:0007669"/>
    <property type="project" value="UniProtKB-UniPathway"/>
</dbReference>
<dbReference type="InterPro" id="IPR042113">
    <property type="entry name" value="P_AcTrfase_dom1"/>
</dbReference>
<protein>
    <recommendedName>
        <fullName evidence="7 12">Phosphate acetyltransferase</fullName>
        <ecNumber evidence="6 12">2.3.1.8</ecNumber>
    </recommendedName>
    <alternativeName>
        <fullName evidence="11 12">Phosphotransacetylase</fullName>
    </alternativeName>
</protein>
<feature type="domain" description="DRTGG" evidence="14">
    <location>
        <begin position="234"/>
        <end position="341"/>
    </location>
</feature>
<feature type="domain" description="Phosphate acetyl/butaryl transferase" evidence="13">
    <location>
        <begin position="395"/>
        <end position="710"/>
    </location>
</feature>
<comment type="subunit">
    <text evidence="5">Homohexamer.</text>
</comment>
<dbReference type="UniPathway" id="UPA00340">
    <property type="reaction ID" value="UER00459"/>
</dbReference>
<comment type="similarity">
    <text evidence="4 12">In the N-terminal section; belongs to the CobB/CobQ family.</text>
</comment>
<dbReference type="SUPFAM" id="SSF53659">
    <property type="entry name" value="Isocitrate/Isopropylmalate dehydrogenase-like"/>
    <property type="match status" value="1"/>
</dbReference>
<evidence type="ECO:0000256" key="3">
    <source>
        <dbReference type="ARBA" id="ARBA00008756"/>
    </source>
</evidence>
<dbReference type="InterPro" id="IPR016475">
    <property type="entry name" value="P-Actrans_bac"/>
</dbReference>
<dbReference type="NCBIfam" id="NF007233">
    <property type="entry name" value="PRK09653.1"/>
    <property type="match status" value="1"/>
</dbReference>
<dbReference type="Pfam" id="PF07085">
    <property type="entry name" value="DRTGG"/>
    <property type="match status" value="1"/>
</dbReference>
<dbReference type="NCBIfam" id="NF004167">
    <property type="entry name" value="PRK05632.1"/>
    <property type="match status" value="1"/>
</dbReference>
<comment type="domain">
    <text evidence="12">The N-terminal region seems to be important for proper quaternary structure. The C-terminal region contains the substrate-binding site.</text>
</comment>
<dbReference type="PANTHER" id="PTHR43356">
    <property type="entry name" value="PHOSPHATE ACETYLTRANSFERASE"/>
    <property type="match status" value="1"/>
</dbReference>
<evidence type="ECO:0000256" key="4">
    <source>
        <dbReference type="ARBA" id="ARBA00009786"/>
    </source>
</evidence>
<comment type="similarity">
    <text evidence="3 12">In the C-terminal section; belongs to the phosphate acetyltransferase and butyryltransferase family.</text>
</comment>
<dbReference type="InterPro" id="IPR010766">
    <property type="entry name" value="DRTGG"/>
</dbReference>
<comment type="function">
    <text evidence="12">Involved in acetate metabolism.</text>
</comment>
<dbReference type="RefSeq" id="WP_157990199.1">
    <property type="nucleotide sequence ID" value="NZ_LR217735.1"/>
</dbReference>
<dbReference type="InterPro" id="IPR028979">
    <property type="entry name" value="Ser_kin/Pase_Hpr-like_N_sf"/>
</dbReference>
<keyword evidence="8 12" id="KW-0963">Cytoplasm</keyword>
<keyword evidence="10 12" id="KW-0012">Acyltransferase</keyword>
<comment type="catalytic activity">
    <reaction evidence="12">
        <text>acetyl-CoA + phosphate = acetyl phosphate + CoA</text>
        <dbReference type="Rhea" id="RHEA:19521"/>
        <dbReference type="ChEBI" id="CHEBI:22191"/>
        <dbReference type="ChEBI" id="CHEBI:43474"/>
        <dbReference type="ChEBI" id="CHEBI:57287"/>
        <dbReference type="ChEBI" id="CHEBI:57288"/>
        <dbReference type="EC" id="2.3.1.8"/>
    </reaction>
</comment>
<dbReference type="OrthoDB" id="9808984at2"/>
<dbReference type="FunFam" id="3.40.50.10750:FF:000001">
    <property type="entry name" value="Phosphate acetyltransferase"/>
    <property type="match status" value="1"/>
</dbReference>
<dbReference type="Pfam" id="PF01515">
    <property type="entry name" value="PTA_PTB"/>
    <property type="match status" value="1"/>
</dbReference>
<reference evidence="15 16" key="1">
    <citation type="submission" date="2019-02" db="EMBL/GenBank/DDBJ databases">
        <authorList>
            <person name="Manzano-Marin A."/>
            <person name="Manzano-Marin A."/>
        </authorList>
    </citation>
    <scope>NUCLEOTIDE SEQUENCE [LARGE SCALE GENOMIC DNA]</scope>
    <source>
        <strain evidence="15 16">ErCisplendens</strain>
    </source>
</reference>
<dbReference type="Proteomes" id="UP000294392">
    <property type="component" value="Chromosome"/>
</dbReference>
<proteinExistence type="inferred from homology"/>
<sequence length="717" mass="79714">MARTIMFIPIDTCMDFSNILRGVLLAVKHSKIRSGLFTPIAQTCDHKNPTTTKIDINTNLVSIDLVDSAISAHHALKRILSSQVDILMEEIFINYKKNINKYDVILVQGLTPSQKNPYIFMLNTKIAQILNAEIIFVGTANNNSFSQLTERLTLISNSFNSNKNKNIIGIILNSIDNNQISINDPSSTKLTTINNVHEPFLFNLDTQNLIDETLLPLLGYIPWSLEIIAPPSIDLFRYLHASPIHQGKIRRVTSVVFCINPLEDMLEIFQPGALLIIPSHRLDMLLATCLAALNNIYIAGVLLTDSYSMNTAMLKLCEIAFQTELAIFQVAMNVQQIVSSLDKFILEVSSNDIKNIERIQTYIASHISTKWISSLHQSILNKPIINKYQLSAAEFRYQLIQLSRKFKKRILLPEGEEPRIIQAATMFVERNISDCVLLGNPKNIKCIASQLGIELSARIQIINPETIREQYVERLVELRQIQGMTTQFANHQLKDNVVLGTMMLERNEVDGLVSGSINTTANTIRPALQLIKKAPNNLLVSSVFFMLLPKQVLVYGDCAINRNPNPEELAEIAIQSAHSAMAFGIEPRIAMISYSTGNSGSGNSVEKVMEATHIVKRKRPDLLIDGPLQYDAAIIPNVAQSKAPNSVVAGQATVFIFPDLNTGNTTYKAVQHATNINAIGPMLQGLSKPVNDLSRSALVEDILYTIALTVVQASKSY</sequence>
<evidence type="ECO:0000256" key="1">
    <source>
        <dbReference type="ARBA" id="ARBA00004496"/>
    </source>
</evidence>
<evidence type="ECO:0000256" key="10">
    <source>
        <dbReference type="ARBA" id="ARBA00023315"/>
    </source>
</evidence>
<dbReference type="PIRSF" id="PIRSF006107">
    <property type="entry name" value="PhpActrans_proteobac"/>
    <property type="match status" value="1"/>
</dbReference>
<keyword evidence="9 12" id="KW-0808">Transferase</keyword>
<dbReference type="SUPFAM" id="SSF52540">
    <property type="entry name" value="P-loop containing nucleoside triphosphate hydrolases"/>
    <property type="match status" value="1"/>
</dbReference>
<evidence type="ECO:0000256" key="9">
    <source>
        <dbReference type="ARBA" id="ARBA00022679"/>
    </source>
</evidence>
<evidence type="ECO:0000259" key="13">
    <source>
        <dbReference type="Pfam" id="PF01515"/>
    </source>
</evidence>
<organism evidence="15 16">
    <name type="scientific">Candidatus Erwinia haradaeae</name>
    <dbReference type="NCBI Taxonomy" id="1922217"/>
    <lineage>
        <taxon>Bacteria</taxon>
        <taxon>Pseudomonadati</taxon>
        <taxon>Pseudomonadota</taxon>
        <taxon>Gammaproteobacteria</taxon>
        <taxon>Enterobacterales</taxon>
        <taxon>Erwiniaceae</taxon>
        <taxon>Erwinia</taxon>
    </lineage>
</organism>
<evidence type="ECO:0000313" key="16">
    <source>
        <dbReference type="Proteomes" id="UP000294392"/>
    </source>
</evidence>
<evidence type="ECO:0000256" key="8">
    <source>
        <dbReference type="ARBA" id="ARBA00022490"/>
    </source>
</evidence>
<evidence type="ECO:0000256" key="11">
    <source>
        <dbReference type="ARBA" id="ARBA00031108"/>
    </source>
</evidence>
<dbReference type="InterPro" id="IPR027417">
    <property type="entry name" value="P-loop_NTPase"/>
</dbReference>
<evidence type="ECO:0000256" key="7">
    <source>
        <dbReference type="ARBA" id="ARBA00021528"/>
    </source>
</evidence>
<dbReference type="InterPro" id="IPR042112">
    <property type="entry name" value="P_AcTrfase_dom2"/>
</dbReference>
<evidence type="ECO:0000256" key="6">
    <source>
        <dbReference type="ARBA" id="ARBA00012707"/>
    </source>
</evidence>
<dbReference type="PANTHER" id="PTHR43356:SF3">
    <property type="entry name" value="PHOSPHATE ACETYLTRANSFERASE"/>
    <property type="match status" value="1"/>
</dbReference>
<dbReference type="Gene3D" id="3.40.1390.20">
    <property type="entry name" value="HprK N-terminal domain-like"/>
    <property type="match status" value="1"/>
</dbReference>
<dbReference type="GO" id="GO:0005737">
    <property type="term" value="C:cytoplasm"/>
    <property type="evidence" value="ECO:0007669"/>
    <property type="project" value="UniProtKB-SubCell"/>
</dbReference>
<comment type="subcellular location">
    <subcellularLocation>
        <location evidence="1 12">Cytoplasm</location>
    </subcellularLocation>
</comment>
<dbReference type="Gene3D" id="3.40.50.10950">
    <property type="match status" value="1"/>
</dbReference>
<dbReference type="EMBL" id="LR217735">
    <property type="protein sequence ID" value="VFP87171.1"/>
    <property type="molecule type" value="Genomic_DNA"/>
</dbReference>
<dbReference type="AlphaFoldDB" id="A0A451DKC1"/>
<gene>
    <name evidence="15" type="primary">pta</name>
    <name evidence="15" type="ORF">ERCISPPA3004_109</name>
</gene>
<evidence type="ECO:0000313" key="15">
    <source>
        <dbReference type="EMBL" id="VFP87171.1"/>
    </source>
</evidence>
<dbReference type="NCBIfam" id="TIGR00651">
    <property type="entry name" value="pta"/>
    <property type="match status" value="1"/>
</dbReference>
<dbReference type="EC" id="2.3.1.8" evidence="6 12"/>
<dbReference type="GO" id="GO:0008959">
    <property type="term" value="F:phosphate acetyltransferase activity"/>
    <property type="evidence" value="ECO:0007669"/>
    <property type="project" value="UniProtKB-EC"/>
</dbReference>
<dbReference type="SUPFAM" id="SSF75138">
    <property type="entry name" value="HprK N-terminal domain-like"/>
    <property type="match status" value="1"/>
</dbReference>